<evidence type="ECO:0000256" key="10">
    <source>
        <dbReference type="HAMAP-Rule" id="MF_01820"/>
    </source>
</evidence>
<feature type="domain" description="CP-type G" evidence="12">
    <location>
        <begin position="104"/>
        <end position="260"/>
    </location>
</feature>
<dbReference type="PANTHER" id="PTHR32120">
    <property type="entry name" value="SMALL RIBOSOMAL SUBUNIT BIOGENESIS GTPASE RSGA"/>
    <property type="match status" value="1"/>
</dbReference>
<name>A0A1D3TPX4_9FIRM</name>
<feature type="binding site" evidence="10">
    <location>
        <position position="288"/>
    </location>
    <ligand>
        <name>Zn(2+)</name>
        <dbReference type="ChEBI" id="CHEBI:29105"/>
    </ligand>
</feature>
<evidence type="ECO:0000259" key="12">
    <source>
        <dbReference type="PROSITE" id="PS51721"/>
    </source>
</evidence>
<dbReference type="CDD" id="cd01854">
    <property type="entry name" value="YjeQ_EngC"/>
    <property type="match status" value="1"/>
</dbReference>
<proteinExistence type="inferred from homology"/>
<evidence type="ECO:0000256" key="7">
    <source>
        <dbReference type="ARBA" id="ARBA00022833"/>
    </source>
</evidence>
<dbReference type="NCBIfam" id="TIGR00157">
    <property type="entry name" value="ribosome small subunit-dependent GTPase A"/>
    <property type="match status" value="1"/>
</dbReference>
<dbReference type="InterPro" id="IPR010914">
    <property type="entry name" value="RsgA_GTPase_dom"/>
</dbReference>
<comment type="function">
    <text evidence="10">One of several proteins that assist in the late maturation steps of the functional core of the 30S ribosomal subunit. Helps release RbfA from mature subunits. May play a role in the assembly of ribosomal proteins into the subunit. Circularly permuted GTPase that catalyzes slow GTP hydrolysis, GTPase activity is stimulated by the 30S ribosomal subunit.</text>
</comment>
<dbReference type="GO" id="GO:0005737">
    <property type="term" value="C:cytoplasm"/>
    <property type="evidence" value="ECO:0007669"/>
    <property type="project" value="UniProtKB-SubCell"/>
</dbReference>
<dbReference type="RefSeq" id="WP_091230011.1">
    <property type="nucleotide sequence ID" value="NZ_FMKA01000002.1"/>
</dbReference>
<evidence type="ECO:0000256" key="1">
    <source>
        <dbReference type="ARBA" id="ARBA00022490"/>
    </source>
</evidence>
<keyword evidence="9 10" id="KW-0342">GTP-binding</keyword>
<dbReference type="Gene3D" id="3.40.50.300">
    <property type="entry name" value="P-loop containing nucleotide triphosphate hydrolases"/>
    <property type="match status" value="1"/>
</dbReference>
<evidence type="ECO:0000256" key="2">
    <source>
        <dbReference type="ARBA" id="ARBA00022517"/>
    </source>
</evidence>
<dbReference type="InterPro" id="IPR030378">
    <property type="entry name" value="G_CP_dom"/>
</dbReference>
<dbReference type="InterPro" id="IPR027417">
    <property type="entry name" value="P-loop_NTPase"/>
</dbReference>
<organism evidence="13 14">
    <name type="scientific">Anaerobium acetethylicum</name>
    <dbReference type="NCBI Taxonomy" id="1619234"/>
    <lineage>
        <taxon>Bacteria</taxon>
        <taxon>Bacillati</taxon>
        <taxon>Bacillota</taxon>
        <taxon>Clostridia</taxon>
        <taxon>Lachnospirales</taxon>
        <taxon>Lachnospiraceae</taxon>
        <taxon>Anaerobium</taxon>
    </lineage>
</organism>
<evidence type="ECO:0000259" key="11">
    <source>
        <dbReference type="PROSITE" id="PS50936"/>
    </source>
</evidence>
<comment type="similarity">
    <text evidence="10">Belongs to the TRAFAC class YlqF/YawG GTPase family. RsgA subfamily.</text>
</comment>
<dbReference type="InterPro" id="IPR004881">
    <property type="entry name" value="Ribosome_biogen_GTPase_RsgA"/>
</dbReference>
<evidence type="ECO:0000313" key="14">
    <source>
        <dbReference type="Proteomes" id="UP000199315"/>
    </source>
</evidence>
<feature type="binding site" evidence="10">
    <location>
        <position position="294"/>
    </location>
    <ligand>
        <name>Zn(2+)</name>
        <dbReference type="ChEBI" id="CHEBI:29105"/>
    </ligand>
</feature>
<feature type="binding site" evidence="10">
    <location>
        <begin position="203"/>
        <end position="211"/>
    </location>
    <ligand>
        <name>GTP</name>
        <dbReference type="ChEBI" id="CHEBI:37565"/>
    </ligand>
</feature>
<sequence>MREKMRNLGFTEGILKEAEKYEGLHPARITAQYKDMYKAATADAELLAEVSGRFRYESSDEMLNFPAVGDFVMIDRNEADRGNAIIHAILPRKSIFIRKAAGTGHEIQVVAANIDTVFLCMSLNKDFNLRRLERYLSIAWDSGAVPVIILTKADLCPDLEAKLQEIAESAAGVDVVVTSGMTDDGYKAVLKYITPGRTVAFMGSSGVGKSTLINRLMGGEVMETREIRRDDKGRHATTRRELMVLPTGGAVIDTPGMRELGVESVNLAKTFADIDELAEKCRFRDCSHETEPGCAVRKAIEEGELTEERLASYRKLKKEAKYEGLSSRQIDNEKTTEMFAEFGGRKNARDYVKGKKKGS</sequence>
<keyword evidence="6 10" id="KW-0378">Hydrolase</keyword>
<accession>A0A1D3TPX4</accession>
<keyword evidence="4 10" id="KW-0699">rRNA-binding</keyword>
<dbReference type="GO" id="GO:0042274">
    <property type="term" value="P:ribosomal small subunit biogenesis"/>
    <property type="evidence" value="ECO:0007669"/>
    <property type="project" value="UniProtKB-UniRule"/>
</dbReference>
<dbReference type="Proteomes" id="UP000199315">
    <property type="component" value="Unassembled WGS sequence"/>
</dbReference>
<evidence type="ECO:0000256" key="9">
    <source>
        <dbReference type="ARBA" id="ARBA00023134"/>
    </source>
</evidence>
<gene>
    <name evidence="10" type="primary">rsgA</name>
    <name evidence="13" type="ORF">SAMN05421730_100223</name>
</gene>
<dbReference type="AlphaFoldDB" id="A0A1D3TPX4"/>
<reference evidence="13 14" key="1">
    <citation type="submission" date="2016-09" db="EMBL/GenBank/DDBJ databases">
        <authorList>
            <person name="Capua I."/>
            <person name="De Benedictis P."/>
            <person name="Joannis T."/>
            <person name="Lombin L.H."/>
            <person name="Cattoli G."/>
        </authorList>
    </citation>
    <scope>NUCLEOTIDE SEQUENCE [LARGE SCALE GENOMIC DNA]</scope>
    <source>
        <strain evidence="13 14">GluBS11</strain>
    </source>
</reference>
<dbReference type="SUPFAM" id="SSF52540">
    <property type="entry name" value="P-loop containing nucleoside triphosphate hydrolases"/>
    <property type="match status" value="1"/>
</dbReference>
<keyword evidence="5 10" id="KW-0547">Nucleotide-binding</keyword>
<dbReference type="GO" id="GO:0019843">
    <property type="term" value="F:rRNA binding"/>
    <property type="evidence" value="ECO:0007669"/>
    <property type="project" value="UniProtKB-KW"/>
</dbReference>
<evidence type="ECO:0000256" key="5">
    <source>
        <dbReference type="ARBA" id="ARBA00022741"/>
    </source>
</evidence>
<comment type="subunit">
    <text evidence="10">Monomer. Associates with 30S ribosomal subunit, binds 16S rRNA.</text>
</comment>
<comment type="cofactor">
    <cofactor evidence="10">
        <name>Zn(2+)</name>
        <dbReference type="ChEBI" id="CHEBI:29105"/>
    </cofactor>
    <text evidence="10">Binds 1 zinc ion per subunit.</text>
</comment>
<dbReference type="HAMAP" id="MF_01820">
    <property type="entry name" value="GTPase_RsgA"/>
    <property type="match status" value="1"/>
</dbReference>
<feature type="binding site" evidence="10">
    <location>
        <begin position="151"/>
        <end position="154"/>
    </location>
    <ligand>
        <name>GTP</name>
        <dbReference type="ChEBI" id="CHEBI:37565"/>
    </ligand>
</feature>
<keyword evidence="1 10" id="KW-0963">Cytoplasm</keyword>
<dbReference type="GO" id="GO:0005525">
    <property type="term" value="F:GTP binding"/>
    <property type="evidence" value="ECO:0007669"/>
    <property type="project" value="UniProtKB-UniRule"/>
</dbReference>
<evidence type="ECO:0000256" key="4">
    <source>
        <dbReference type="ARBA" id="ARBA00022730"/>
    </source>
</evidence>
<keyword evidence="3 10" id="KW-0479">Metal-binding</keyword>
<dbReference type="Pfam" id="PF03193">
    <property type="entry name" value="RsgA_GTPase"/>
    <property type="match status" value="1"/>
</dbReference>
<feature type="binding site" evidence="10">
    <location>
        <position position="281"/>
    </location>
    <ligand>
        <name>Zn(2+)</name>
        <dbReference type="ChEBI" id="CHEBI:29105"/>
    </ligand>
</feature>
<dbReference type="GO" id="GO:0003924">
    <property type="term" value="F:GTPase activity"/>
    <property type="evidence" value="ECO:0007669"/>
    <property type="project" value="UniProtKB-UniRule"/>
</dbReference>
<evidence type="ECO:0000256" key="6">
    <source>
        <dbReference type="ARBA" id="ARBA00022801"/>
    </source>
</evidence>
<dbReference type="EC" id="3.6.1.-" evidence="10"/>
<keyword evidence="7 10" id="KW-0862">Zinc</keyword>
<dbReference type="EMBL" id="FMKA01000002">
    <property type="protein sequence ID" value="SCP95565.1"/>
    <property type="molecule type" value="Genomic_DNA"/>
</dbReference>
<evidence type="ECO:0000256" key="3">
    <source>
        <dbReference type="ARBA" id="ARBA00022723"/>
    </source>
</evidence>
<dbReference type="STRING" id="1619234.SAMN05421730_100223"/>
<feature type="domain" description="EngC GTPase" evidence="11">
    <location>
        <begin position="112"/>
        <end position="258"/>
    </location>
</feature>
<keyword evidence="8 10" id="KW-0694">RNA-binding</keyword>
<evidence type="ECO:0000313" key="13">
    <source>
        <dbReference type="EMBL" id="SCP95565.1"/>
    </source>
</evidence>
<dbReference type="PROSITE" id="PS51721">
    <property type="entry name" value="G_CP"/>
    <property type="match status" value="1"/>
</dbReference>
<dbReference type="PROSITE" id="PS50936">
    <property type="entry name" value="ENGC_GTPASE"/>
    <property type="match status" value="1"/>
</dbReference>
<evidence type="ECO:0000256" key="8">
    <source>
        <dbReference type="ARBA" id="ARBA00022884"/>
    </source>
</evidence>
<feature type="binding site" evidence="10">
    <location>
        <position position="286"/>
    </location>
    <ligand>
        <name>Zn(2+)</name>
        <dbReference type="ChEBI" id="CHEBI:29105"/>
    </ligand>
</feature>
<keyword evidence="2 10" id="KW-0690">Ribosome biogenesis</keyword>
<keyword evidence="14" id="KW-1185">Reference proteome</keyword>
<dbReference type="OrthoDB" id="9809485at2"/>
<dbReference type="GO" id="GO:0046872">
    <property type="term" value="F:metal ion binding"/>
    <property type="evidence" value="ECO:0007669"/>
    <property type="project" value="UniProtKB-KW"/>
</dbReference>
<dbReference type="PANTHER" id="PTHR32120:SF10">
    <property type="entry name" value="SMALL RIBOSOMAL SUBUNIT BIOGENESIS GTPASE RSGA"/>
    <property type="match status" value="1"/>
</dbReference>
<protein>
    <recommendedName>
        <fullName evidence="10">Small ribosomal subunit biogenesis GTPase RsgA</fullName>
        <ecNumber evidence="10">3.6.1.-</ecNumber>
    </recommendedName>
</protein>
<comment type="subcellular location">
    <subcellularLocation>
        <location evidence="10">Cytoplasm</location>
    </subcellularLocation>
</comment>
<dbReference type="Gene3D" id="1.10.40.50">
    <property type="entry name" value="Probable gtpase engc, domain 3"/>
    <property type="match status" value="1"/>
</dbReference>